<feature type="domain" description="DnaB/C C-terminal" evidence="2">
    <location>
        <begin position="436"/>
        <end position="489"/>
    </location>
</feature>
<dbReference type="Pfam" id="PF25888">
    <property type="entry name" value="WHD_DnaB"/>
    <property type="match status" value="1"/>
</dbReference>
<dbReference type="AlphaFoldDB" id="A0A078MBI1"/>
<proteinExistence type="inferred from homology"/>
<organism evidence="4">
    <name type="scientific">Metalysinibacillus saudimassiliensis</name>
    <dbReference type="NCBI Taxonomy" id="1461583"/>
    <lineage>
        <taxon>Bacteria</taxon>
        <taxon>Bacillati</taxon>
        <taxon>Bacillota</taxon>
        <taxon>Bacilli</taxon>
        <taxon>Bacillales</taxon>
        <taxon>Caryophanaceae</taxon>
        <taxon>Metalysinibacillus</taxon>
    </lineage>
</organism>
<accession>A0A078MBI1</accession>
<gene>
    <name evidence="4" type="primary">dnaB_2</name>
    <name evidence="4" type="ORF">BN1050_02120</name>
</gene>
<evidence type="ECO:0000313" key="4">
    <source>
        <dbReference type="EMBL" id="CEA04743.1"/>
    </source>
</evidence>
<dbReference type="Gene3D" id="1.10.10.630">
    <property type="entry name" value="DnaD domain-like"/>
    <property type="match status" value="1"/>
</dbReference>
<dbReference type="Pfam" id="PF07261">
    <property type="entry name" value="DnaB_2"/>
    <property type="match status" value="5"/>
</dbReference>
<feature type="domain" description="Replicative helicase loading/DNA remodeling protein DnaB N-terminal winged helix" evidence="3">
    <location>
        <begin position="11"/>
        <end position="249"/>
    </location>
</feature>
<dbReference type="PATRIC" id="fig|1461583.4.peg.2041"/>
<evidence type="ECO:0000259" key="3">
    <source>
        <dbReference type="Pfam" id="PF25888"/>
    </source>
</evidence>
<dbReference type="EMBL" id="LN483076">
    <property type="protein sequence ID" value="CEA04743.1"/>
    <property type="molecule type" value="Genomic_DNA"/>
</dbReference>
<name>A0A078MBI1_9BACL</name>
<dbReference type="InterPro" id="IPR006343">
    <property type="entry name" value="DnaB/C_C"/>
</dbReference>
<evidence type="ECO:0000256" key="1">
    <source>
        <dbReference type="ARBA" id="ARBA00093462"/>
    </source>
</evidence>
<feature type="domain" description="DnaB/C C-terminal" evidence="2">
    <location>
        <begin position="654"/>
        <end position="702"/>
    </location>
</feature>
<protein>
    <submittedName>
        <fullName evidence="4">Replication initiation and membrane attachment protein</fullName>
    </submittedName>
</protein>
<evidence type="ECO:0000259" key="2">
    <source>
        <dbReference type="Pfam" id="PF07261"/>
    </source>
</evidence>
<feature type="domain" description="DnaB/C C-terminal" evidence="2">
    <location>
        <begin position="311"/>
        <end position="376"/>
    </location>
</feature>
<sequence length="862" mass="97791">MSLLPQELHQNDVFFVELPQQLSVTERQLLTLFYQPIVGGKALSLYFTLWAEGEFQAQTPTMHYFLMQTLDMGLQEILKARLALEAIGLVRTWRTSSGEERSFIYELARPLEAGVFFADPLLSMMLYSKIGERNYRNLRARFMEQHKSREQFTEVTRTFTDVFTPVNNTVPTDLVMPVAMAESKTYPFMQQNFDFALLQSGLQEHLVPAAALTTEVREMIAKLAFLYQLSPLDMQKVVIMALDDDLVISDKQLRKAAADYYKLTVSTVMPQITPVFDKTVVEPTGQSKQQKHLHYLATASPLENLRRLHKGATPSDSAVQLVESLYMRYGLPTGVVNVLVEYVMLITDMKLPKKFVESIADHWRRKDIQTVEQAMQLARSEQHKYSNYKKQIKEPTVKEVTQPASTNGYDGITPYAFLKRLNNGQEPFDFVLAMAEGLVTKHGMPVGVVNVLMEYAMHETDGKVSQKFVETIASNWQQLGIATVEQALEATTAQHEAYRPRVTREHIISTATTYEAMIPYTFMKACLNNQEPFPSMVALAENLVLTYGMPVGVVNVLVEYILQKENGKLPKRLVETIASEWRQQQVNTVDEAKAMLTQHKAPKKYRPRILICEEQAAGYERYAITPYVFLCELHNGQEPLAKDSKLCEDLVLQHKLPIVVTNVLVEYVFKRKEGLLPRAYVEAIANRWKLNGVTTVEQALAQTEPKPSYSPTITTAPQADNAYDSVTPYQMLKRLANDQEPFANDVKVAEELVTLYGLPMGVANVLVEYVFTLQEGQLPKNYVNTIASKWRAKSIMTVEAALAHVAEQQKAYEERQHNGRRVTGKVEQVPEWLKPTQTQVASSTVDFDKERASILASIGRKE</sequence>
<feature type="domain" description="DnaB/C C-terminal" evidence="2">
    <location>
        <begin position="540"/>
        <end position="594"/>
    </location>
</feature>
<comment type="similarity">
    <text evidence="1">Belongs to the DnaB/DnaD family.</text>
</comment>
<feature type="domain" description="DnaB/C C-terminal" evidence="2">
    <location>
        <begin position="748"/>
        <end position="804"/>
    </location>
</feature>
<dbReference type="HOGENOM" id="CLU_318048_0_0_9"/>
<reference evidence="4" key="1">
    <citation type="submission" date="2014-07" db="EMBL/GenBank/DDBJ databases">
        <authorList>
            <person name="Urmite Genomes Urmite Genomes"/>
        </authorList>
    </citation>
    <scope>NUCLEOTIDE SEQUENCE</scope>
    <source>
        <strain evidence="4">13S34_air</strain>
    </source>
</reference>
<dbReference type="InterPro" id="IPR058660">
    <property type="entry name" value="WHD_DnaB"/>
</dbReference>
<dbReference type="InterPro" id="IPR034829">
    <property type="entry name" value="DnaD-like_sf"/>
</dbReference>